<dbReference type="SUPFAM" id="SSF46785">
    <property type="entry name" value="Winged helix' DNA-binding domain"/>
    <property type="match status" value="1"/>
</dbReference>
<evidence type="ECO:0000256" key="4">
    <source>
        <dbReference type="ARBA" id="ARBA00023159"/>
    </source>
</evidence>
<gene>
    <name evidence="7" type="ORF">DFR67_11059</name>
</gene>
<keyword evidence="5" id="KW-0804">Transcription</keyword>
<dbReference type="PRINTS" id="PR00039">
    <property type="entry name" value="HTHLYSR"/>
</dbReference>
<dbReference type="Pfam" id="PF00126">
    <property type="entry name" value="HTH_1"/>
    <property type="match status" value="1"/>
</dbReference>
<dbReference type="Gene3D" id="1.10.10.10">
    <property type="entry name" value="Winged helix-like DNA-binding domain superfamily/Winged helix DNA-binding domain"/>
    <property type="match status" value="1"/>
</dbReference>
<evidence type="ECO:0000259" key="6">
    <source>
        <dbReference type="PROSITE" id="PS50931"/>
    </source>
</evidence>
<keyword evidence="2" id="KW-0805">Transcription regulation</keyword>
<name>A0A318RF70_WILLI</name>
<evidence type="ECO:0000313" key="8">
    <source>
        <dbReference type="Proteomes" id="UP000247591"/>
    </source>
</evidence>
<dbReference type="OrthoDB" id="3176554at2"/>
<protein>
    <submittedName>
        <fullName evidence="7">DNA-binding transcriptional LysR family regulator</fullName>
    </submittedName>
</protein>
<dbReference type="GO" id="GO:0032993">
    <property type="term" value="C:protein-DNA complex"/>
    <property type="evidence" value="ECO:0007669"/>
    <property type="project" value="TreeGrafter"/>
</dbReference>
<reference evidence="7 8" key="1">
    <citation type="submission" date="2018-06" db="EMBL/GenBank/DDBJ databases">
        <title>Genomic Encyclopedia of Type Strains, Phase IV (KMG-IV): sequencing the most valuable type-strain genomes for metagenomic binning, comparative biology and taxonomic classification.</title>
        <authorList>
            <person name="Goeker M."/>
        </authorList>
    </citation>
    <scope>NUCLEOTIDE SEQUENCE [LARGE SCALE GENOMIC DNA]</scope>
    <source>
        <strain evidence="7 8">DSM 45521</strain>
    </source>
</reference>
<dbReference type="InterPro" id="IPR005119">
    <property type="entry name" value="LysR_subst-bd"/>
</dbReference>
<dbReference type="CDD" id="cd05466">
    <property type="entry name" value="PBP2_LTTR_substrate"/>
    <property type="match status" value="1"/>
</dbReference>
<evidence type="ECO:0000313" key="7">
    <source>
        <dbReference type="EMBL" id="PYE15398.1"/>
    </source>
</evidence>
<dbReference type="AlphaFoldDB" id="A0A318RF70"/>
<keyword evidence="3 7" id="KW-0238">DNA-binding</keyword>
<accession>A0A318RF70</accession>
<dbReference type="SUPFAM" id="SSF53850">
    <property type="entry name" value="Periplasmic binding protein-like II"/>
    <property type="match status" value="1"/>
</dbReference>
<dbReference type="PROSITE" id="PS50931">
    <property type="entry name" value="HTH_LYSR"/>
    <property type="match status" value="1"/>
</dbReference>
<dbReference type="PANTHER" id="PTHR30346">
    <property type="entry name" value="TRANSCRIPTIONAL DUAL REGULATOR HCAR-RELATED"/>
    <property type="match status" value="1"/>
</dbReference>
<dbReference type="EMBL" id="QJSP01000010">
    <property type="protein sequence ID" value="PYE15398.1"/>
    <property type="molecule type" value="Genomic_DNA"/>
</dbReference>
<dbReference type="Gene3D" id="3.40.190.290">
    <property type="match status" value="1"/>
</dbReference>
<evidence type="ECO:0000256" key="1">
    <source>
        <dbReference type="ARBA" id="ARBA00009437"/>
    </source>
</evidence>
<dbReference type="InterPro" id="IPR000847">
    <property type="entry name" value="LysR_HTH_N"/>
</dbReference>
<dbReference type="FunFam" id="1.10.10.10:FF:000001">
    <property type="entry name" value="LysR family transcriptional regulator"/>
    <property type="match status" value="1"/>
</dbReference>
<dbReference type="GO" id="GO:0003677">
    <property type="term" value="F:DNA binding"/>
    <property type="evidence" value="ECO:0007669"/>
    <property type="project" value="UniProtKB-KW"/>
</dbReference>
<dbReference type="Proteomes" id="UP000247591">
    <property type="component" value="Unassembled WGS sequence"/>
</dbReference>
<feature type="domain" description="HTH lysR-type" evidence="6">
    <location>
        <begin position="1"/>
        <end position="58"/>
    </location>
</feature>
<dbReference type="InterPro" id="IPR036388">
    <property type="entry name" value="WH-like_DNA-bd_sf"/>
</dbReference>
<comment type="caution">
    <text evidence="7">The sequence shown here is derived from an EMBL/GenBank/DDBJ whole genome shotgun (WGS) entry which is preliminary data.</text>
</comment>
<keyword evidence="4" id="KW-0010">Activator</keyword>
<dbReference type="InterPro" id="IPR036390">
    <property type="entry name" value="WH_DNA-bd_sf"/>
</dbReference>
<dbReference type="GO" id="GO:0003700">
    <property type="term" value="F:DNA-binding transcription factor activity"/>
    <property type="evidence" value="ECO:0007669"/>
    <property type="project" value="InterPro"/>
</dbReference>
<evidence type="ECO:0000256" key="5">
    <source>
        <dbReference type="ARBA" id="ARBA00023163"/>
    </source>
</evidence>
<organism evidence="7 8">
    <name type="scientific">Williamsia limnetica</name>
    <dbReference type="NCBI Taxonomy" id="882452"/>
    <lineage>
        <taxon>Bacteria</taxon>
        <taxon>Bacillati</taxon>
        <taxon>Actinomycetota</taxon>
        <taxon>Actinomycetes</taxon>
        <taxon>Mycobacteriales</taxon>
        <taxon>Nocardiaceae</taxon>
        <taxon>Williamsia</taxon>
    </lineage>
</organism>
<proteinExistence type="inferred from homology"/>
<evidence type="ECO:0000256" key="2">
    <source>
        <dbReference type="ARBA" id="ARBA00023015"/>
    </source>
</evidence>
<keyword evidence="8" id="KW-1185">Reference proteome</keyword>
<dbReference type="PANTHER" id="PTHR30346:SF0">
    <property type="entry name" value="HCA OPERON TRANSCRIPTIONAL ACTIVATOR HCAR"/>
    <property type="match status" value="1"/>
</dbReference>
<comment type="similarity">
    <text evidence="1">Belongs to the LysR transcriptional regulatory family.</text>
</comment>
<sequence length="294" mass="32318">MELRQLTYFVTVAEELSFSRAAARCFISQSAISHQVARLEHELGAKLIERSTRLVRLTDLGAQVLPLAQQMLQIESMITATARTPSGRVRMAANMSFAQQSLAAIAQLRNEHLDVEIEFIIKSFDQRIEAVLGGDVDLALIRGGLDRPGLAVQQLWVDDLVVAMSQSHPLAGAEEVGLAELGGYPLLLPSARDQVLLHNVIRDAFDRHGLERPRQAPPLPVDHTATMELLNHPEEWTVLYERTPLAGIAFTRDRERALRVSVSAVVRSPAAHSEIVGDLIAALQSVRSAMPGHD</sequence>
<dbReference type="Pfam" id="PF03466">
    <property type="entry name" value="LysR_substrate"/>
    <property type="match status" value="1"/>
</dbReference>
<dbReference type="RefSeq" id="WP_110470753.1">
    <property type="nucleotide sequence ID" value="NZ_QJSP01000010.1"/>
</dbReference>
<evidence type="ECO:0000256" key="3">
    <source>
        <dbReference type="ARBA" id="ARBA00023125"/>
    </source>
</evidence>